<evidence type="ECO:0000313" key="2">
    <source>
        <dbReference type="EMBL" id="ACD89155.1"/>
    </source>
</evidence>
<feature type="transmembrane region" description="Helical" evidence="1">
    <location>
        <begin position="128"/>
        <end position="150"/>
    </location>
</feature>
<feature type="transmembrane region" description="Helical" evidence="1">
    <location>
        <begin position="42"/>
        <end position="63"/>
    </location>
</feature>
<feature type="transmembrane region" description="Helical" evidence="1">
    <location>
        <begin position="12"/>
        <end position="30"/>
    </location>
</feature>
<dbReference type="KEGG" id="cli:Clim_0047"/>
<dbReference type="HOGENOM" id="CLU_1487707_0_0_10"/>
<dbReference type="OrthoDB" id="9787939at2"/>
<keyword evidence="1" id="KW-1133">Transmembrane helix</keyword>
<dbReference type="eggNOG" id="COG1584">
    <property type="taxonomic scope" value="Bacteria"/>
</dbReference>
<gene>
    <name evidence="2" type="ordered locus">Clim_0047</name>
</gene>
<reference evidence="2 3" key="1">
    <citation type="submission" date="2008-05" db="EMBL/GenBank/DDBJ databases">
        <title>Complete sequence of Chlorobium limicola DSM 245.</title>
        <authorList>
            <consortium name="US DOE Joint Genome Institute"/>
            <person name="Lucas S."/>
            <person name="Copeland A."/>
            <person name="Lapidus A."/>
            <person name="Glavina del Rio T."/>
            <person name="Dalin E."/>
            <person name="Tice H."/>
            <person name="Bruce D."/>
            <person name="Goodwin L."/>
            <person name="Pitluck S."/>
            <person name="Schmutz J."/>
            <person name="Larimer F."/>
            <person name="Land M."/>
            <person name="Hauser L."/>
            <person name="Kyrpides N."/>
            <person name="Ovchinnikova G."/>
            <person name="Zhao F."/>
            <person name="Li T."/>
            <person name="Liu Z."/>
            <person name="Overmann J."/>
            <person name="Bryant D.A."/>
            <person name="Richardson P."/>
        </authorList>
    </citation>
    <scope>NUCLEOTIDE SEQUENCE [LARGE SCALE GENOMIC DNA]</scope>
    <source>
        <strain evidence="3">DSM 245 / NBRC 103803 / 6330</strain>
    </source>
</reference>
<evidence type="ECO:0000313" key="3">
    <source>
        <dbReference type="Proteomes" id="UP000008841"/>
    </source>
</evidence>
<feature type="transmembrane region" description="Helical" evidence="1">
    <location>
        <begin position="162"/>
        <end position="180"/>
    </location>
</feature>
<feature type="transmembrane region" description="Helical" evidence="1">
    <location>
        <begin position="75"/>
        <end position="96"/>
    </location>
</feature>
<dbReference type="Proteomes" id="UP000008841">
    <property type="component" value="Chromosome"/>
</dbReference>
<proteinExistence type="predicted"/>
<feature type="transmembrane region" description="Helical" evidence="1">
    <location>
        <begin position="103"/>
        <end position="122"/>
    </location>
</feature>
<sequence length="181" mass="19963">MNAVNPEAIGVFGLMVTVWVFGLEQLGLGIDGETDHEKLGKNLANVALWFGGVAQIFTALSLYLFDVGMPPESRIYIGTIFATYGLFWVVVAMHFYNPGDKKVYAHFFIGIFFMTAVFSYKAFLLGKIWPLGTVLVLINVLTFLLPFTWYKPNAIITKMCGATNIAIGLCALPLLFHAIGL</sequence>
<name>B3EDS5_CHLL2</name>
<organism evidence="2 3">
    <name type="scientific">Chlorobium limicola (strain DSM 245 / NBRC 103803 / 6330)</name>
    <dbReference type="NCBI Taxonomy" id="290315"/>
    <lineage>
        <taxon>Bacteria</taxon>
        <taxon>Pseudomonadati</taxon>
        <taxon>Chlorobiota</taxon>
        <taxon>Chlorobiia</taxon>
        <taxon>Chlorobiales</taxon>
        <taxon>Chlorobiaceae</taxon>
        <taxon>Chlorobium/Pelodictyon group</taxon>
        <taxon>Chlorobium</taxon>
    </lineage>
</organism>
<evidence type="ECO:0000256" key="1">
    <source>
        <dbReference type="SAM" id="Phobius"/>
    </source>
</evidence>
<keyword evidence="1" id="KW-0812">Transmembrane</keyword>
<protein>
    <submittedName>
        <fullName evidence="2">Uncharacterized protein</fullName>
    </submittedName>
</protein>
<accession>B3EDS5</accession>
<dbReference type="RefSeq" id="WP_012465036.1">
    <property type="nucleotide sequence ID" value="NC_010803.1"/>
</dbReference>
<dbReference type="EMBL" id="CP001097">
    <property type="protein sequence ID" value="ACD89155.1"/>
    <property type="molecule type" value="Genomic_DNA"/>
</dbReference>
<dbReference type="AlphaFoldDB" id="B3EDS5"/>
<keyword evidence="1" id="KW-0472">Membrane</keyword>